<comment type="caution">
    <text evidence="1">The sequence shown here is derived from an EMBL/GenBank/DDBJ whole genome shotgun (WGS) entry which is preliminary data.</text>
</comment>
<dbReference type="EMBL" id="ASYZ01000100">
    <property type="protein sequence ID" value="EPR85497.1"/>
    <property type="molecule type" value="Genomic_DNA"/>
</dbReference>
<evidence type="ECO:0000313" key="2">
    <source>
        <dbReference type="Proteomes" id="UP000018420"/>
    </source>
</evidence>
<organism evidence="1 2">
    <name type="scientific">Acinetobacter junii CIP 107470 = MTCC 11364</name>
    <dbReference type="NCBI Taxonomy" id="1217666"/>
    <lineage>
        <taxon>Bacteria</taxon>
        <taxon>Pseudomonadati</taxon>
        <taxon>Pseudomonadota</taxon>
        <taxon>Gammaproteobacteria</taxon>
        <taxon>Moraxellales</taxon>
        <taxon>Moraxellaceae</taxon>
        <taxon>Acinetobacter</taxon>
    </lineage>
</organism>
<reference evidence="1 2" key="1">
    <citation type="submission" date="2013-05" db="EMBL/GenBank/DDBJ databases">
        <title>Genome assembly of Acinetobacter junii MTCC 11364.</title>
        <authorList>
            <person name="Khatri I."/>
            <person name="Singh N.K."/>
            <person name="Subramanian S."/>
            <person name="Mayilraj S."/>
        </authorList>
    </citation>
    <scope>NUCLEOTIDE SEQUENCE [LARGE SCALE GENOMIC DNA]</scope>
    <source>
        <strain evidence="1 2">MTCC 11364</strain>
    </source>
</reference>
<sequence length="39" mass="4507">MTFHYDSPSLAFVLLAAKTFDKDFDRRFIRRIQAASATV</sequence>
<proteinExistence type="predicted"/>
<dbReference type="AlphaFoldDB" id="S7WU42"/>
<protein>
    <submittedName>
        <fullName evidence="1">Uncharacterized protein</fullName>
    </submittedName>
</protein>
<dbReference type="Proteomes" id="UP000018420">
    <property type="component" value="Unassembled WGS sequence"/>
</dbReference>
<accession>S7WU42</accession>
<gene>
    <name evidence="1" type="ORF">L292_0065</name>
</gene>
<evidence type="ECO:0000313" key="1">
    <source>
        <dbReference type="EMBL" id="EPR85497.1"/>
    </source>
</evidence>
<name>S7WU42_ACIJU</name>
<dbReference type="PATRIC" id="fig|1330047.3.peg.1944"/>